<evidence type="ECO:0000256" key="1">
    <source>
        <dbReference type="ARBA" id="ARBA00022679"/>
    </source>
</evidence>
<dbReference type="AlphaFoldDB" id="A0A1S1U6T6"/>
<dbReference type="NCBIfam" id="NF040504">
    <property type="entry name" value="resist_ArsN1b"/>
    <property type="match status" value="1"/>
</dbReference>
<dbReference type="Gene3D" id="3.40.630.30">
    <property type="match status" value="1"/>
</dbReference>
<dbReference type="PANTHER" id="PTHR43072:SF23">
    <property type="entry name" value="UPF0039 PROTEIN C11D3.02C"/>
    <property type="match status" value="1"/>
</dbReference>
<dbReference type="InterPro" id="IPR016181">
    <property type="entry name" value="Acyl_CoA_acyltransferase"/>
</dbReference>
<accession>A0A1S1U6T6</accession>
<dbReference type="Pfam" id="PF13420">
    <property type="entry name" value="Acetyltransf_4"/>
    <property type="match status" value="1"/>
</dbReference>
<evidence type="ECO:0000313" key="5">
    <source>
        <dbReference type="Proteomes" id="UP000179840"/>
    </source>
</evidence>
<proteinExistence type="predicted"/>
<organism evidence="4 5">
    <name type="scientific">Janthinobacterium lividum</name>
    <dbReference type="NCBI Taxonomy" id="29581"/>
    <lineage>
        <taxon>Bacteria</taxon>
        <taxon>Pseudomonadati</taxon>
        <taxon>Pseudomonadota</taxon>
        <taxon>Betaproteobacteria</taxon>
        <taxon>Burkholderiales</taxon>
        <taxon>Oxalobacteraceae</taxon>
        <taxon>Janthinobacterium</taxon>
    </lineage>
</organism>
<dbReference type="InterPro" id="IPR000182">
    <property type="entry name" value="GNAT_dom"/>
</dbReference>
<dbReference type="GO" id="GO:0016747">
    <property type="term" value="F:acyltransferase activity, transferring groups other than amino-acyl groups"/>
    <property type="evidence" value="ECO:0007669"/>
    <property type="project" value="InterPro"/>
</dbReference>
<dbReference type="PROSITE" id="PS51186">
    <property type="entry name" value="GNAT"/>
    <property type="match status" value="1"/>
</dbReference>
<reference evidence="4 5" key="1">
    <citation type="submission" date="2015-06" db="EMBL/GenBank/DDBJ databases">
        <title>Draft genome sequencing of a biphenyl-degrading bacterium, Janthinobacterium lividum MEG1.</title>
        <authorList>
            <person name="Shimodaira J."/>
            <person name="Hatta T."/>
        </authorList>
    </citation>
    <scope>NUCLEOTIDE SEQUENCE [LARGE SCALE GENOMIC DNA]</scope>
    <source>
        <strain evidence="4 5">MEG1</strain>
    </source>
</reference>
<evidence type="ECO:0000259" key="3">
    <source>
        <dbReference type="PROSITE" id="PS51186"/>
    </source>
</evidence>
<keyword evidence="1 4" id="KW-0808">Transferase</keyword>
<gene>
    <name evidence="4" type="ORF">AKG95_20200</name>
</gene>
<dbReference type="PANTHER" id="PTHR43072">
    <property type="entry name" value="N-ACETYLTRANSFERASE"/>
    <property type="match status" value="1"/>
</dbReference>
<name>A0A1S1U6T6_9BURK</name>
<dbReference type="SUPFAM" id="SSF55729">
    <property type="entry name" value="Acyl-CoA N-acyltransferases (Nat)"/>
    <property type="match status" value="1"/>
</dbReference>
<dbReference type="RefSeq" id="WP_071078698.1">
    <property type="nucleotide sequence ID" value="NZ_LFKP01000010.1"/>
</dbReference>
<evidence type="ECO:0000313" key="4">
    <source>
        <dbReference type="EMBL" id="OHV95484.1"/>
    </source>
</evidence>
<keyword evidence="2" id="KW-0012">Acyltransferase</keyword>
<evidence type="ECO:0000256" key="2">
    <source>
        <dbReference type="ARBA" id="ARBA00023315"/>
    </source>
</evidence>
<dbReference type="EMBL" id="LFKP01000010">
    <property type="protein sequence ID" value="OHV95484.1"/>
    <property type="molecule type" value="Genomic_DNA"/>
</dbReference>
<protein>
    <submittedName>
        <fullName evidence="4">Phosphinothricin acetyltransferase</fullName>
    </submittedName>
</protein>
<dbReference type="CDD" id="cd04301">
    <property type="entry name" value="NAT_SF"/>
    <property type="match status" value="1"/>
</dbReference>
<comment type="caution">
    <text evidence="4">The sequence shown here is derived from an EMBL/GenBank/DDBJ whole genome shotgun (WGS) entry which is preliminary data.</text>
</comment>
<sequence length="161" mass="18218">MIRLATTADAAMIATIYNHYVSSSTITFEEHVVGTDEMAQRIASVGAQLPWYVFERDGEIVGYAYATPWRARSAYRFSVESTVYVAHEYMGQGVGLQLYSTLIDDLRQRKLQVVIGGIAQPNDASVALHERLGFEKVAMFKRVGRKFDQWIDVGYWELQLA</sequence>
<feature type="domain" description="N-acetyltransferase" evidence="3">
    <location>
        <begin position="1"/>
        <end position="161"/>
    </location>
</feature>
<dbReference type="Proteomes" id="UP000179840">
    <property type="component" value="Unassembled WGS sequence"/>
</dbReference>